<name>A0ABY0DQ01_9BRAD</name>
<comment type="caution">
    <text evidence="8">The sequence shown here is derived from an EMBL/GenBank/DDBJ whole genome shotgun (WGS) entry which is preliminary data.</text>
</comment>
<keyword evidence="6" id="KW-0812">Transmembrane</keyword>
<keyword evidence="6" id="KW-0472">Membrane</keyword>
<dbReference type="EMBL" id="RDRA01000006">
    <property type="protein sequence ID" value="RXG96245.1"/>
    <property type="molecule type" value="Genomic_DNA"/>
</dbReference>
<accession>A0ABY0DQ01</accession>
<sequence>MSCFAGDRIGSTRAYSGHGNAPPILEPVRVVWRGNILRFARAHASIRQGAKRVARLTISLLYYIALAFWRFALQLTGRSPARRLVVIYYHGIPDAYRSKFVRQMESIRRGAKVFPAFHRGSLPAGKANVAITFDDAYVSVAENALPELASRGFHSTIFVPTATLGGPPSWTMEEGCPDSCEFVMPAEQIAKLASPLVTLGAHSCTHPRLSRLTLSDARAEIEGSRIELQNLTGQDIRLFSLPYGDHSPSTIELCREAGYEAVFSTIPTSVDTKGPGFVRGRVKVDPFDGRLEFFLKYNGAYAWAPYVSALKRTLRNHWQSPAAHLGLVASDRQGRRS</sequence>
<evidence type="ECO:0000256" key="3">
    <source>
        <dbReference type="ARBA" id="ARBA00020071"/>
    </source>
</evidence>
<comment type="similarity">
    <text evidence="2">Belongs to the polysaccharide deacetylase family.</text>
</comment>
<keyword evidence="4" id="KW-0732">Signal</keyword>
<dbReference type="InterPro" id="IPR051398">
    <property type="entry name" value="Polysacch_Deacetylase"/>
</dbReference>
<evidence type="ECO:0000256" key="4">
    <source>
        <dbReference type="ARBA" id="ARBA00022729"/>
    </source>
</evidence>
<evidence type="ECO:0000256" key="5">
    <source>
        <dbReference type="ARBA" id="ARBA00032976"/>
    </source>
</evidence>
<dbReference type="PANTHER" id="PTHR34216">
    <property type="match status" value="1"/>
</dbReference>
<dbReference type="Gene3D" id="3.20.20.370">
    <property type="entry name" value="Glycoside hydrolase/deacetylase"/>
    <property type="match status" value="1"/>
</dbReference>
<dbReference type="PANTHER" id="PTHR34216:SF7">
    <property type="entry name" value="POLY-BETA-1,6-N-ACETYL-D-GLUCOSAMINE N-DEACETYLASE"/>
    <property type="match status" value="1"/>
</dbReference>
<evidence type="ECO:0000259" key="7">
    <source>
        <dbReference type="PROSITE" id="PS51677"/>
    </source>
</evidence>
<organism evidence="8 9">
    <name type="scientific">Bradyrhizobium zhanjiangense</name>
    <dbReference type="NCBI Taxonomy" id="1325107"/>
    <lineage>
        <taxon>Bacteria</taxon>
        <taxon>Pseudomonadati</taxon>
        <taxon>Pseudomonadota</taxon>
        <taxon>Alphaproteobacteria</taxon>
        <taxon>Hyphomicrobiales</taxon>
        <taxon>Nitrobacteraceae</taxon>
        <taxon>Bradyrhizobium</taxon>
    </lineage>
</organism>
<dbReference type="InterPro" id="IPR002509">
    <property type="entry name" value="NODB_dom"/>
</dbReference>
<dbReference type="InterPro" id="IPR011330">
    <property type="entry name" value="Glyco_hydro/deAcase_b/a-brl"/>
</dbReference>
<keyword evidence="6" id="KW-1133">Transmembrane helix</keyword>
<evidence type="ECO:0000256" key="6">
    <source>
        <dbReference type="SAM" id="Phobius"/>
    </source>
</evidence>
<dbReference type="CDD" id="cd10918">
    <property type="entry name" value="CE4_NodB_like_5s_6s"/>
    <property type="match status" value="1"/>
</dbReference>
<evidence type="ECO:0000256" key="1">
    <source>
        <dbReference type="ARBA" id="ARBA00003236"/>
    </source>
</evidence>
<reference evidence="8 9" key="1">
    <citation type="submission" date="2018-10" db="EMBL/GenBank/DDBJ databases">
        <title>Bradyrhizobium sp. nov., isolated from effective nodules of peanut in China.</title>
        <authorList>
            <person name="Li Y."/>
        </authorList>
    </citation>
    <scope>NUCLEOTIDE SEQUENCE [LARGE SCALE GENOMIC DNA]</scope>
    <source>
        <strain evidence="8 9">CCBAU 51781</strain>
    </source>
</reference>
<dbReference type="SUPFAM" id="SSF88713">
    <property type="entry name" value="Glycoside hydrolase/deacetylase"/>
    <property type="match status" value="1"/>
</dbReference>
<comment type="function">
    <text evidence="1">Is involved in generating a small heat-stable compound (Nod), an acylated oligomer of N-acetylglucosamine, that stimulates mitosis in various plant protoplasts.</text>
</comment>
<dbReference type="Proteomes" id="UP000289946">
    <property type="component" value="Unassembled WGS sequence"/>
</dbReference>
<feature type="transmembrane region" description="Helical" evidence="6">
    <location>
        <begin position="53"/>
        <end position="73"/>
    </location>
</feature>
<evidence type="ECO:0000313" key="8">
    <source>
        <dbReference type="EMBL" id="RXG96245.1"/>
    </source>
</evidence>
<evidence type="ECO:0000256" key="2">
    <source>
        <dbReference type="ARBA" id="ARBA00010973"/>
    </source>
</evidence>
<proteinExistence type="inferred from homology"/>
<keyword evidence="9" id="KW-1185">Reference proteome</keyword>
<dbReference type="PROSITE" id="PS51677">
    <property type="entry name" value="NODB"/>
    <property type="match status" value="1"/>
</dbReference>
<gene>
    <name evidence="8" type="ORF">EAS62_11585</name>
</gene>
<evidence type="ECO:0000313" key="9">
    <source>
        <dbReference type="Proteomes" id="UP000289946"/>
    </source>
</evidence>
<feature type="domain" description="NodB homology" evidence="7">
    <location>
        <begin position="127"/>
        <end position="337"/>
    </location>
</feature>
<dbReference type="Pfam" id="PF01522">
    <property type="entry name" value="Polysacc_deac_1"/>
    <property type="match status" value="1"/>
</dbReference>
<protein>
    <recommendedName>
        <fullName evidence="3">Chitooligosaccharide deacetylase</fullName>
    </recommendedName>
    <alternativeName>
        <fullName evidence="5">Nodulation protein B</fullName>
    </alternativeName>
</protein>